<name>D2VYZ9_NAEGR</name>
<dbReference type="RefSeq" id="XP_002670791.1">
    <property type="nucleotide sequence ID" value="XM_002670745.1"/>
</dbReference>
<keyword evidence="2" id="KW-0472">Membrane</keyword>
<organism evidence="4">
    <name type="scientific">Naegleria gruberi</name>
    <name type="common">Amoeba</name>
    <dbReference type="NCBI Taxonomy" id="5762"/>
    <lineage>
        <taxon>Eukaryota</taxon>
        <taxon>Discoba</taxon>
        <taxon>Heterolobosea</taxon>
        <taxon>Tetramitia</taxon>
        <taxon>Eutetramitia</taxon>
        <taxon>Vahlkampfiidae</taxon>
        <taxon>Naegleria</taxon>
    </lineage>
</organism>
<sequence length="228" mass="26552">MFYGDFIGHLFGAISGFLAVYWMFYFNRSAIELIGIIFIGYCLMRSTGDPNREMMERNNVVVNNELPLRLNQNLEGDNRIVRNYNVVNGNLEKIRPVVSNRRNENLEQPANRSTINQENIAVRPRIRNGVNGSRRNTRHRNTPSNNIENTSPNVHPQEVIENINEQDIRVVNQEEQPTRTVMPHHNVDPSNVRFLRHQMLNKLEKTNEYTGKRKANAFTQPKAKKKKE</sequence>
<proteinExistence type="predicted"/>
<keyword evidence="4" id="KW-1185">Reference proteome</keyword>
<feature type="transmembrane region" description="Helical" evidence="2">
    <location>
        <begin position="7"/>
        <end position="24"/>
    </location>
</feature>
<dbReference type="KEGG" id="ngr:NAEGRDRAFT_53376"/>
<reference evidence="3 4" key="1">
    <citation type="journal article" date="2010" name="Cell">
        <title>The genome of Naegleria gruberi illuminates early eukaryotic versatility.</title>
        <authorList>
            <person name="Fritz-Laylin L.K."/>
            <person name="Prochnik S.E."/>
            <person name="Ginger M.L."/>
            <person name="Dacks J.B."/>
            <person name="Carpenter M.L."/>
            <person name="Field M.C."/>
            <person name="Kuo A."/>
            <person name="Paredez A."/>
            <person name="Chapman J."/>
            <person name="Pham J."/>
            <person name="Shu S."/>
            <person name="Neupane R."/>
            <person name="Cipriano M."/>
            <person name="Mancuso J."/>
            <person name="Tu H."/>
            <person name="Salamov A."/>
            <person name="Lindquist E."/>
            <person name="Shapiro H."/>
            <person name="Lucas S."/>
            <person name="Grigoriev I.V."/>
            <person name="Cande W.Z."/>
            <person name="Fulton C."/>
            <person name="Rokhsar D.S."/>
            <person name="Dawson S.C."/>
        </authorList>
    </citation>
    <scope>NUCLEOTIDE SEQUENCE [LARGE SCALE GENOMIC DNA]</scope>
    <source>
        <strain evidence="3 4">NEG-M</strain>
    </source>
</reference>
<gene>
    <name evidence="3" type="ORF">NAEGRDRAFT_53376</name>
</gene>
<keyword evidence="2" id="KW-1133">Transmembrane helix</keyword>
<dbReference type="AlphaFoldDB" id="D2VYZ9"/>
<feature type="compositionally biased region" description="Polar residues" evidence="1">
    <location>
        <begin position="142"/>
        <end position="154"/>
    </location>
</feature>
<feature type="region of interest" description="Disordered" evidence="1">
    <location>
        <begin position="208"/>
        <end position="228"/>
    </location>
</feature>
<evidence type="ECO:0000313" key="3">
    <source>
        <dbReference type="EMBL" id="EFC38047.1"/>
    </source>
</evidence>
<dbReference type="Proteomes" id="UP000006671">
    <property type="component" value="Unassembled WGS sequence"/>
</dbReference>
<dbReference type="VEuPathDB" id="AmoebaDB:NAEGRDRAFT_53376"/>
<feature type="region of interest" description="Disordered" evidence="1">
    <location>
        <begin position="129"/>
        <end position="155"/>
    </location>
</feature>
<dbReference type="InParanoid" id="D2VYZ9"/>
<dbReference type="EMBL" id="GG738912">
    <property type="protein sequence ID" value="EFC38047.1"/>
    <property type="molecule type" value="Genomic_DNA"/>
</dbReference>
<accession>D2VYZ9</accession>
<dbReference type="GeneID" id="8857939"/>
<keyword evidence="2" id="KW-0812">Transmembrane</keyword>
<protein>
    <submittedName>
        <fullName evidence="3">Predicted protein</fullName>
    </submittedName>
</protein>
<evidence type="ECO:0000313" key="4">
    <source>
        <dbReference type="Proteomes" id="UP000006671"/>
    </source>
</evidence>
<evidence type="ECO:0000256" key="2">
    <source>
        <dbReference type="SAM" id="Phobius"/>
    </source>
</evidence>
<evidence type="ECO:0000256" key="1">
    <source>
        <dbReference type="SAM" id="MobiDB-lite"/>
    </source>
</evidence>